<reference evidence="2 3" key="1">
    <citation type="submission" date="2024-02" db="EMBL/GenBank/DDBJ databases">
        <authorList>
            <person name="Chen Y."/>
            <person name="Shah S."/>
            <person name="Dougan E. K."/>
            <person name="Thang M."/>
            <person name="Chan C."/>
        </authorList>
    </citation>
    <scope>NUCLEOTIDE SEQUENCE [LARGE SCALE GENOMIC DNA]</scope>
</reference>
<sequence>MPSLRRVVSDWIPLAVAVEVFSPALWPFIVLLVVCLAIGAYFWIKRRERMIRARAQEEARMQSSMSEDALVPGAGAALPSTFFVGVRGRLPESLKRIVVLVEKAYWLRKVKWDGLKRGGSGSYYGGRQGL</sequence>
<gene>
    <name evidence="2" type="ORF">CCMP2556_LOCUS5847</name>
</gene>
<name>A0ABP0IBD3_9DINO</name>
<dbReference type="EMBL" id="CAXAMN010002492">
    <property type="protein sequence ID" value="CAK8999897.1"/>
    <property type="molecule type" value="Genomic_DNA"/>
</dbReference>
<evidence type="ECO:0000313" key="3">
    <source>
        <dbReference type="Proteomes" id="UP001642484"/>
    </source>
</evidence>
<keyword evidence="1" id="KW-1133">Transmembrane helix</keyword>
<organism evidence="2 3">
    <name type="scientific">Durusdinium trenchii</name>
    <dbReference type="NCBI Taxonomy" id="1381693"/>
    <lineage>
        <taxon>Eukaryota</taxon>
        <taxon>Sar</taxon>
        <taxon>Alveolata</taxon>
        <taxon>Dinophyceae</taxon>
        <taxon>Suessiales</taxon>
        <taxon>Symbiodiniaceae</taxon>
        <taxon>Durusdinium</taxon>
    </lineage>
</organism>
<proteinExistence type="predicted"/>
<feature type="transmembrane region" description="Helical" evidence="1">
    <location>
        <begin position="24"/>
        <end position="44"/>
    </location>
</feature>
<keyword evidence="1" id="KW-0472">Membrane</keyword>
<accession>A0ABP0IBD3</accession>
<evidence type="ECO:0000256" key="1">
    <source>
        <dbReference type="SAM" id="Phobius"/>
    </source>
</evidence>
<dbReference type="Proteomes" id="UP001642484">
    <property type="component" value="Unassembled WGS sequence"/>
</dbReference>
<keyword evidence="3" id="KW-1185">Reference proteome</keyword>
<evidence type="ECO:0000313" key="2">
    <source>
        <dbReference type="EMBL" id="CAK8999897.1"/>
    </source>
</evidence>
<keyword evidence="1" id="KW-0812">Transmembrane</keyword>
<protein>
    <submittedName>
        <fullName evidence="2">Uncharacterized protein</fullName>
    </submittedName>
</protein>
<comment type="caution">
    <text evidence="2">The sequence shown here is derived from an EMBL/GenBank/DDBJ whole genome shotgun (WGS) entry which is preliminary data.</text>
</comment>